<evidence type="ECO:0000259" key="1">
    <source>
        <dbReference type="Pfam" id="PF13550"/>
    </source>
</evidence>
<evidence type="ECO:0000313" key="4">
    <source>
        <dbReference type="Proteomes" id="UP000648075"/>
    </source>
</evidence>
<sequence>MTTIVFSTVGSMVGGPIGGAIGALVGRQVDGALLGIPNRQGPRLRELGVTTSTYGEVLPRHYGRMRVAGSVIWATDLVEHSDTEGGGKGSPSLTTYTYSASFAVALASRPILSVGRIWADGRLLRGAAGDLKVGGALRIHTGRGDQPADPLLAADAGADRCPAYRGLAYAVFEDLDLSEFYNRVPNLTFEVIADEAFDLGTLVGDVLDDADAAAALDGVAGWSCEGSLAEALDMLDAVVPMEAYAAGDRLIIKPARLQTEAVALPEPALNVTDDGFGGQSGFARRRDPVIVQPPMALRYYDTARDYLPGLQRATGRPIVGKPRTLELPAALDPVAARALIERTLRRGDWSRDRVSWRTADLDTRIGPGTVASLPGIAGLWRVIAWEWRDGGVELALARVFPEAGGVDAAPGPGDAGQFNPPADHATGETVLAAFEMPRLVPPAPGESASLFAAASSPSPYWAGAALYADPGTGAMLPLGPSGRNRCMIGTMLDVLPVASPHIVDRASSVTVQLVGEDLALSDMSLAQLALGGNLALIGDEAIQFGRAIPLGAGVWRLEMLLRGRCGTEAAIGGHGSSERFVLIDGRTTPVDAGRVGSSAEAAILALGRADADPVAAHIAARGVSLRPPAPVHGRARVLPDGTTRLSWVRRARGAWAWQDGVDVPLVEDRERYLVTLGPVAAPVRLWWSEVPWLDLSAAVLASLTALAVGQPIVVRQQGNQALSDPLTLLQL</sequence>
<protein>
    <recommendedName>
        <fullName evidence="5">Tip attachment protein J domain-containing protein</fullName>
    </recommendedName>
</protein>
<evidence type="ECO:0008006" key="5">
    <source>
        <dbReference type="Google" id="ProtNLM"/>
    </source>
</evidence>
<proteinExistence type="predicted"/>
<reference evidence="3" key="1">
    <citation type="journal article" date="2014" name="Int. J. Syst. Evol. Microbiol.">
        <title>Complete genome sequence of Corynebacterium casei LMG S-19264T (=DSM 44701T), isolated from a smear-ripened cheese.</title>
        <authorList>
            <consortium name="US DOE Joint Genome Institute (JGI-PGF)"/>
            <person name="Walter F."/>
            <person name="Albersmeier A."/>
            <person name="Kalinowski J."/>
            <person name="Ruckert C."/>
        </authorList>
    </citation>
    <scope>NUCLEOTIDE SEQUENCE</scope>
    <source>
        <strain evidence="3">KCTC 32255</strain>
    </source>
</reference>
<organism evidence="3 4">
    <name type="scientific">Novosphingobium colocasiae</name>
    <dbReference type="NCBI Taxonomy" id="1256513"/>
    <lineage>
        <taxon>Bacteria</taxon>
        <taxon>Pseudomonadati</taxon>
        <taxon>Pseudomonadota</taxon>
        <taxon>Alphaproteobacteria</taxon>
        <taxon>Sphingomonadales</taxon>
        <taxon>Sphingomonadaceae</taxon>
        <taxon>Novosphingobium</taxon>
    </lineage>
</organism>
<name>A0A918PCJ2_9SPHN</name>
<gene>
    <name evidence="3" type="ORF">GCM10011614_13280</name>
</gene>
<dbReference type="RefSeq" id="WP_189620352.1">
    <property type="nucleotide sequence ID" value="NZ_BMZA01000003.1"/>
</dbReference>
<dbReference type="EMBL" id="BMZA01000003">
    <property type="protein sequence ID" value="GGY99660.1"/>
    <property type="molecule type" value="Genomic_DNA"/>
</dbReference>
<comment type="caution">
    <text evidence="3">The sequence shown here is derived from an EMBL/GenBank/DDBJ whole genome shotgun (WGS) entry which is preliminary data.</text>
</comment>
<dbReference type="InterPro" id="IPR032876">
    <property type="entry name" value="J_dom"/>
</dbReference>
<evidence type="ECO:0000259" key="2">
    <source>
        <dbReference type="Pfam" id="PF23666"/>
    </source>
</evidence>
<dbReference type="Pfam" id="PF13550">
    <property type="entry name" value="Phage-tail_3"/>
    <property type="match status" value="1"/>
</dbReference>
<dbReference type="Proteomes" id="UP000648075">
    <property type="component" value="Unassembled WGS sequence"/>
</dbReference>
<dbReference type="InterPro" id="IPR056490">
    <property type="entry name" value="Rcc01698_C"/>
</dbReference>
<reference evidence="3" key="2">
    <citation type="submission" date="2020-09" db="EMBL/GenBank/DDBJ databases">
        <authorList>
            <person name="Sun Q."/>
            <person name="Kim S."/>
        </authorList>
    </citation>
    <scope>NUCLEOTIDE SEQUENCE</scope>
    <source>
        <strain evidence="3">KCTC 32255</strain>
    </source>
</reference>
<feature type="domain" description="Tip attachment protein J" evidence="1">
    <location>
        <begin position="229"/>
        <end position="387"/>
    </location>
</feature>
<feature type="domain" description="Rcc01698-like C-terminal" evidence="2">
    <location>
        <begin position="487"/>
        <end position="581"/>
    </location>
</feature>
<keyword evidence="4" id="KW-1185">Reference proteome</keyword>
<dbReference type="Pfam" id="PF23666">
    <property type="entry name" value="Rcc01698_C"/>
    <property type="match status" value="1"/>
</dbReference>
<accession>A0A918PCJ2</accession>
<dbReference type="AlphaFoldDB" id="A0A918PCJ2"/>
<evidence type="ECO:0000313" key="3">
    <source>
        <dbReference type="EMBL" id="GGY99660.1"/>
    </source>
</evidence>